<evidence type="ECO:0000256" key="3">
    <source>
        <dbReference type="ARBA" id="ARBA00022989"/>
    </source>
</evidence>
<evidence type="ECO:0000256" key="7">
    <source>
        <dbReference type="SAM" id="MobiDB-lite"/>
    </source>
</evidence>
<proteinExistence type="predicted"/>
<dbReference type="InterPro" id="IPR045030">
    <property type="entry name" value="LYSM1-4"/>
</dbReference>
<dbReference type="AlphaFoldDB" id="A0A6P8EVK4"/>
<dbReference type="Proteomes" id="UP000515152">
    <property type="component" value="Chromosome 3"/>
</dbReference>
<sequence>MSQPYFATMRRGEPLPQAFQAPVDVHASADGQVYMFQGQTPDSGGSSEDDELNMMELRPRGRDSEERERVVGELLLLERDISQGDNLNKLALQYGCKVADIKRVNNLIQDQDLYALKSIKIPVKKHGILTETNSELREPEPGPSTQSTASALSRDATTEGSLGRPQVQEYTDFLKEVDNDIERLIQTTEEEFLVDPEGARKSGNRGQRLSSYGADWGIQWWNAVVAMLLIGIVLPIFYVVYFKTQDGGAAIVDDSGVNSSITTSNSSIASISTLSPGSTLMNHLSKPHT</sequence>
<keyword evidence="3 8" id="KW-1133">Transmembrane helix</keyword>
<dbReference type="CDD" id="cd00118">
    <property type="entry name" value="LysM"/>
    <property type="match status" value="1"/>
</dbReference>
<evidence type="ECO:0000256" key="5">
    <source>
        <dbReference type="ARBA" id="ARBA00023180"/>
    </source>
</evidence>
<evidence type="ECO:0000256" key="6">
    <source>
        <dbReference type="ARBA" id="ARBA00040995"/>
    </source>
</evidence>
<dbReference type="PANTHER" id="PTHR20932:SF7">
    <property type="entry name" value="AND PUTATIVE PEPTIDOGLYCAN-BINDING DOMAIN-CONTAINING PROTEIN 4-RELATED"/>
    <property type="match status" value="1"/>
</dbReference>
<protein>
    <recommendedName>
        <fullName evidence="6">LysM and putative peptidoglycan-binding domain-containing protein 4</fullName>
    </recommendedName>
</protein>
<comment type="subcellular location">
    <subcellularLocation>
        <location evidence="1">Membrane</location>
        <topology evidence="1">Single-pass membrane protein</topology>
    </subcellularLocation>
</comment>
<evidence type="ECO:0000313" key="10">
    <source>
        <dbReference type="Proteomes" id="UP000515152"/>
    </source>
</evidence>
<dbReference type="PANTHER" id="PTHR20932">
    <property type="entry name" value="LYSM AND PUTATIVE PEPTIDOGLYCAN-BINDING DOMAIN-CONTAINING PROTEIN"/>
    <property type="match status" value="1"/>
</dbReference>
<evidence type="ECO:0000313" key="11">
    <source>
        <dbReference type="RefSeq" id="XP_031420293.1"/>
    </source>
</evidence>
<keyword evidence="2 8" id="KW-0812">Transmembrane</keyword>
<dbReference type="RefSeq" id="XP_031420293.1">
    <property type="nucleotide sequence ID" value="XM_031564433.2"/>
</dbReference>
<accession>A0A6P8EVK4</accession>
<dbReference type="Pfam" id="PF01476">
    <property type="entry name" value="LysM"/>
    <property type="match status" value="1"/>
</dbReference>
<evidence type="ECO:0000256" key="8">
    <source>
        <dbReference type="SAM" id="Phobius"/>
    </source>
</evidence>
<feature type="transmembrane region" description="Helical" evidence="8">
    <location>
        <begin position="220"/>
        <end position="241"/>
    </location>
</feature>
<feature type="domain" description="LysM" evidence="9">
    <location>
        <begin position="77"/>
        <end position="121"/>
    </location>
</feature>
<keyword evidence="5" id="KW-0325">Glycoprotein</keyword>
<dbReference type="Gene3D" id="3.10.350.10">
    <property type="entry name" value="LysM domain"/>
    <property type="match status" value="1"/>
</dbReference>
<evidence type="ECO:0000256" key="1">
    <source>
        <dbReference type="ARBA" id="ARBA00004167"/>
    </source>
</evidence>
<dbReference type="GO" id="GO:0016020">
    <property type="term" value="C:membrane"/>
    <property type="evidence" value="ECO:0007669"/>
    <property type="project" value="UniProtKB-SubCell"/>
</dbReference>
<gene>
    <name evidence="11" type="primary">lysmd4</name>
</gene>
<name>A0A6P8EVK4_CLUHA</name>
<evidence type="ECO:0000259" key="9">
    <source>
        <dbReference type="PROSITE" id="PS51782"/>
    </source>
</evidence>
<dbReference type="InterPro" id="IPR018392">
    <property type="entry name" value="LysM"/>
</dbReference>
<evidence type="ECO:0000256" key="4">
    <source>
        <dbReference type="ARBA" id="ARBA00023136"/>
    </source>
</evidence>
<reference evidence="11" key="1">
    <citation type="submission" date="2025-08" db="UniProtKB">
        <authorList>
            <consortium name="RefSeq"/>
        </authorList>
    </citation>
    <scope>IDENTIFICATION</scope>
</reference>
<keyword evidence="10" id="KW-1185">Reference proteome</keyword>
<dbReference type="CTD" id="145748"/>
<dbReference type="PROSITE" id="PS51782">
    <property type="entry name" value="LYSM"/>
    <property type="match status" value="1"/>
</dbReference>
<keyword evidence="4 8" id="KW-0472">Membrane</keyword>
<evidence type="ECO:0000256" key="2">
    <source>
        <dbReference type="ARBA" id="ARBA00022692"/>
    </source>
</evidence>
<organism evidence="10 11">
    <name type="scientific">Clupea harengus</name>
    <name type="common">Atlantic herring</name>
    <dbReference type="NCBI Taxonomy" id="7950"/>
    <lineage>
        <taxon>Eukaryota</taxon>
        <taxon>Metazoa</taxon>
        <taxon>Chordata</taxon>
        <taxon>Craniata</taxon>
        <taxon>Vertebrata</taxon>
        <taxon>Euteleostomi</taxon>
        <taxon>Actinopterygii</taxon>
        <taxon>Neopterygii</taxon>
        <taxon>Teleostei</taxon>
        <taxon>Clupei</taxon>
        <taxon>Clupeiformes</taxon>
        <taxon>Clupeoidei</taxon>
        <taxon>Clupeidae</taxon>
        <taxon>Clupea</taxon>
    </lineage>
</organism>
<dbReference type="SMART" id="SM00257">
    <property type="entry name" value="LysM"/>
    <property type="match status" value="1"/>
</dbReference>
<dbReference type="InterPro" id="IPR036779">
    <property type="entry name" value="LysM_dom_sf"/>
</dbReference>
<dbReference type="OrthoDB" id="538216at2759"/>
<dbReference type="GeneID" id="105905569"/>
<feature type="region of interest" description="Disordered" evidence="7">
    <location>
        <begin position="131"/>
        <end position="162"/>
    </location>
</feature>